<dbReference type="InterPro" id="IPR051798">
    <property type="entry name" value="Class-II_PLP-Dep_Aminotrans"/>
</dbReference>
<evidence type="ECO:0000313" key="7">
    <source>
        <dbReference type="EMBL" id="NMF54827.1"/>
    </source>
</evidence>
<dbReference type="RefSeq" id="WP_169276611.1">
    <property type="nucleotide sequence ID" value="NZ_JABBCP010000001.1"/>
</dbReference>
<comment type="cofactor">
    <cofactor evidence="1">
        <name>pyridoxal 5'-phosphate</name>
        <dbReference type="ChEBI" id="CHEBI:597326"/>
    </cofactor>
</comment>
<evidence type="ECO:0000256" key="4">
    <source>
        <dbReference type="ARBA" id="ARBA00023239"/>
    </source>
</evidence>
<dbReference type="GO" id="GO:0030170">
    <property type="term" value="F:pyridoxal phosphate binding"/>
    <property type="evidence" value="ECO:0007669"/>
    <property type="project" value="InterPro"/>
</dbReference>
<comment type="caution">
    <text evidence="7">The sequence shown here is derived from an EMBL/GenBank/DDBJ whole genome shotgun (WGS) entry which is preliminary data.</text>
</comment>
<keyword evidence="8" id="KW-1185">Reference proteome</keyword>
<evidence type="ECO:0000313" key="8">
    <source>
        <dbReference type="Proteomes" id="UP000546970"/>
    </source>
</evidence>
<dbReference type="InterPro" id="IPR004839">
    <property type="entry name" value="Aminotransferase_I/II_large"/>
</dbReference>
<proteinExistence type="inferred from homology"/>
<dbReference type="Pfam" id="PF00155">
    <property type="entry name" value="Aminotran_1_2"/>
    <property type="match status" value="1"/>
</dbReference>
<keyword evidence="3" id="KW-0663">Pyridoxal phosphate</keyword>
<dbReference type="GO" id="GO:0008483">
    <property type="term" value="F:transaminase activity"/>
    <property type="evidence" value="ECO:0007669"/>
    <property type="project" value="UniProtKB-KW"/>
</dbReference>
<gene>
    <name evidence="7" type="ORF">HF320_00535</name>
</gene>
<accession>A0A7X9YGW9</accession>
<evidence type="ECO:0000259" key="6">
    <source>
        <dbReference type="Pfam" id="PF00155"/>
    </source>
</evidence>
<organism evidence="7 8">
    <name type="scientific">Collinsella acetigenes</name>
    <dbReference type="NCBI Taxonomy" id="2713419"/>
    <lineage>
        <taxon>Bacteria</taxon>
        <taxon>Bacillati</taxon>
        <taxon>Actinomycetota</taxon>
        <taxon>Coriobacteriia</taxon>
        <taxon>Coriobacteriales</taxon>
        <taxon>Coriobacteriaceae</taxon>
        <taxon>Collinsella</taxon>
    </lineage>
</organism>
<dbReference type="InterPro" id="IPR015424">
    <property type="entry name" value="PyrdxlP-dep_Trfase"/>
</dbReference>
<dbReference type="CDD" id="cd00609">
    <property type="entry name" value="AAT_like"/>
    <property type="match status" value="1"/>
</dbReference>
<sequence length="414" mass="46777">MSSQHVAYDFGRPIDRRHDARSYSQKWSCAESLAKRLGVKEITDNHIALFTADMDLRCAQPILDALHATVDHGIFGYSTLDGCSAYTDAIRGWFARHDRWDVDCDLMSLSAGTVKALDVCVRAFTKPGDGIIIQRPVYPPFMHVVEDNDRMILNNQLIRHTAKDPEGDLYYSIDFDNLEELAARPEAKMFILCNPHNPVGRVWSVEELERMAQICMKHDVLIVADEIHGDLVCEGITMHHMAQVAPEARVITCTAVNKTFNLAGLAATNVFFSNAQDKACFEKIRGFVEPNPFAISAVIAAYNEGDDWYEQVKAYIEANFDTVIAYFADHLPDVGVRRPEGTYILWFDFEARCRKLGIDGTELHRRIYDEAQVLLQDGSNFDPDGGEFFQRMCVPTPRTMLLDACERIARVLAE</sequence>
<feature type="domain" description="Aminotransferase class I/classII large" evidence="6">
    <location>
        <begin position="68"/>
        <end position="408"/>
    </location>
</feature>
<evidence type="ECO:0000256" key="3">
    <source>
        <dbReference type="ARBA" id="ARBA00022898"/>
    </source>
</evidence>
<dbReference type="EC" id="4.4.1.13" evidence="2"/>
<dbReference type="Proteomes" id="UP000546970">
    <property type="component" value="Unassembled WGS sequence"/>
</dbReference>
<dbReference type="AlphaFoldDB" id="A0A7X9YGW9"/>
<keyword evidence="7" id="KW-0032">Aminotransferase</keyword>
<dbReference type="GO" id="GO:0047804">
    <property type="term" value="F:cysteine-S-conjugate beta-lyase activity"/>
    <property type="evidence" value="ECO:0007669"/>
    <property type="project" value="UniProtKB-EC"/>
</dbReference>
<evidence type="ECO:0000256" key="5">
    <source>
        <dbReference type="ARBA" id="ARBA00037974"/>
    </source>
</evidence>
<dbReference type="EMBL" id="JABBCP010000001">
    <property type="protein sequence ID" value="NMF54827.1"/>
    <property type="molecule type" value="Genomic_DNA"/>
</dbReference>
<protein>
    <recommendedName>
        <fullName evidence="2">cysteine-S-conjugate beta-lyase</fullName>
        <ecNumber evidence="2">4.4.1.13</ecNumber>
    </recommendedName>
</protein>
<dbReference type="InterPro" id="IPR015421">
    <property type="entry name" value="PyrdxlP-dep_Trfase_major"/>
</dbReference>
<dbReference type="InterPro" id="IPR015422">
    <property type="entry name" value="PyrdxlP-dep_Trfase_small"/>
</dbReference>
<dbReference type="Gene3D" id="3.40.640.10">
    <property type="entry name" value="Type I PLP-dependent aspartate aminotransferase-like (Major domain)"/>
    <property type="match status" value="1"/>
</dbReference>
<dbReference type="Gene3D" id="3.90.1150.10">
    <property type="entry name" value="Aspartate Aminotransferase, domain 1"/>
    <property type="match status" value="1"/>
</dbReference>
<dbReference type="SUPFAM" id="SSF53383">
    <property type="entry name" value="PLP-dependent transferases"/>
    <property type="match status" value="1"/>
</dbReference>
<evidence type="ECO:0000256" key="2">
    <source>
        <dbReference type="ARBA" id="ARBA00012224"/>
    </source>
</evidence>
<keyword evidence="4" id="KW-0456">Lyase</keyword>
<comment type="similarity">
    <text evidence="5">Belongs to the class-II pyridoxal-phosphate-dependent aminotransferase family. MalY/PatB cystathionine beta-lyase subfamily.</text>
</comment>
<dbReference type="PANTHER" id="PTHR43525">
    <property type="entry name" value="PROTEIN MALY"/>
    <property type="match status" value="1"/>
</dbReference>
<reference evidence="7 8" key="1">
    <citation type="submission" date="2020-04" db="EMBL/GenBank/DDBJ databases">
        <title>Collinsella sp. KGMB02528 nov., an anaerobic actinobacterium isolated from human feces.</title>
        <authorList>
            <person name="Han K.-I."/>
            <person name="Eom M.K."/>
            <person name="Kim J.-S."/>
            <person name="Lee K.C."/>
            <person name="Suh M.K."/>
            <person name="Park S.-H."/>
            <person name="Lee J.H."/>
            <person name="Kang S.W."/>
            <person name="Park J.-E."/>
            <person name="Oh B.S."/>
            <person name="Yu S.Y."/>
            <person name="Choi S.-H."/>
            <person name="Lee D.H."/>
            <person name="Yoon H."/>
            <person name="Kim B.-Y."/>
            <person name="Lee J.H."/>
            <person name="Lee J.-S."/>
        </authorList>
    </citation>
    <scope>NUCLEOTIDE SEQUENCE [LARGE SCALE GENOMIC DNA]</scope>
    <source>
        <strain evidence="7 8">KGMB02528</strain>
    </source>
</reference>
<evidence type="ECO:0000256" key="1">
    <source>
        <dbReference type="ARBA" id="ARBA00001933"/>
    </source>
</evidence>
<name>A0A7X9YGW9_9ACTN</name>
<dbReference type="PANTHER" id="PTHR43525:SF1">
    <property type="entry name" value="PROTEIN MALY"/>
    <property type="match status" value="1"/>
</dbReference>
<keyword evidence="7" id="KW-0808">Transferase</keyword>